<dbReference type="Pfam" id="PF13455">
    <property type="entry name" value="MUG113"/>
    <property type="match status" value="1"/>
</dbReference>
<dbReference type="AlphaFoldDB" id="A0A5C6CEL1"/>
<dbReference type="InterPro" id="IPR018306">
    <property type="entry name" value="Phage_T5_Orf172_DNA-bd"/>
</dbReference>
<proteinExistence type="predicted"/>
<dbReference type="EMBL" id="SJPT01000006">
    <property type="protein sequence ID" value="TWU21736.1"/>
    <property type="molecule type" value="Genomic_DNA"/>
</dbReference>
<evidence type="ECO:0000313" key="3">
    <source>
        <dbReference type="Proteomes" id="UP000316304"/>
    </source>
</evidence>
<evidence type="ECO:0000259" key="1">
    <source>
        <dbReference type="SMART" id="SM00974"/>
    </source>
</evidence>
<evidence type="ECO:0000313" key="2">
    <source>
        <dbReference type="EMBL" id="TWU21736.1"/>
    </source>
</evidence>
<accession>A0A5C6CEL1</accession>
<protein>
    <recommendedName>
        <fullName evidence="1">Bacteriophage T5 Orf172 DNA-binding domain-containing protein</fullName>
    </recommendedName>
</protein>
<dbReference type="RefSeq" id="WP_146596007.1">
    <property type="nucleotide sequence ID" value="NZ_SJPT01000006.1"/>
</dbReference>
<feature type="domain" description="Bacteriophage T5 Orf172 DNA-binding" evidence="1">
    <location>
        <begin position="290"/>
        <end position="384"/>
    </location>
</feature>
<sequence length="404" mass="45642">MMDFEKELADILANDPLGLLVHRPKVSLAITADERLVASFEEINTFIDAKGSVPTKGRDIGERKLASRLEGLRADPDKAASLLQYDRHDLLADVVLNSENARSSIEINSVEDILADDVLGLLDPNNVEAIAADIFTLKNVSKQAAKQDHVAKRKPCNEFDQFEPLFKQANSDLKSGVKKTVPFKSERQIRPETIFILQGMMVYVAGRGKWEKKGFGNFNARLYCVFDNGTESNMLLRSLAAAFWKDENSRQIVAHDQPDLLDEKLKVNSEDEPTGYVYVLRSLSEDPNIQEIDNLFKIGFSTQPVKTRIQNAAQEPTYLMADVQVAMECEVYNANPQKLEKLLHRFFGNACLNLDVFGITSKRYTPREWFVIPLHTIEAAIEMLVNGEIVKYRYDAESEEIVPR</sequence>
<reference evidence="2 3" key="1">
    <citation type="submission" date="2019-02" db="EMBL/GenBank/DDBJ databases">
        <title>Deep-cultivation of Planctomycetes and their phenomic and genomic characterization uncovers novel biology.</title>
        <authorList>
            <person name="Wiegand S."/>
            <person name="Jogler M."/>
            <person name="Boedeker C."/>
            <person name="Pinto D."/>
            <person name="Vollmers J."/>
            <person name="Rivas-Marin E."/>
            <person name="Kohn T."/>
            <person name="Peeters S.H."/>
            <person name="Heuer A."/>
            <person name="Rast P."/>
            <person name="Oberbeckmann S."/>
            <person name="Bunk B."/>
            <person name="Jeske O."/>
            <person name="Meyerdierks A."/>
            <person name="Storesund J.E."/>
            <person name="Kallscheuer N."/>
            <person name="Luecker S."/>
            <person name="Lage O.M."/>
            <person name="Pohl T."/>
            <person name="Merkel B.J."/>
            <person name="Hornburger P."/>
            <person name="Mueller R.-W."/>
            <person name="Bruemmer F."/>
            <person name="Labrenz M."/>
            <person name="Spormann A.M."/>
            <person name="Op Den Camp H."/>
            <person name="Overmann J."/>
            <person name="Amann R."/>
            <person name="Jetten M.S.M."/>
            <person name="Mascher T."/>
            <person name="Medema M.H."/>
            <person name="Devos D.P."/>
            <person name="Kaster A.-K."/>
            <person name="Ovreas L."/>
            <person name="Rohde M."/>
            <person name="Galperin M.Y."/>
            <person name="Jogler C."/>
        </authorList>
    </citation>
    <scope>NUCLEOTIDE SEQUENCE [LARGE SCALE GENOMIC DNA]</scope>
    <source>
        <strain evidence="2 3">Pla52o</strain>
    </source>
</reference>
<organism evidence="2 3">
    <name type="scientific">Novipirellula galeiformis</name>
    <dbReference type="NCBI Taxonomy" id="2528004"/>
    <lineage>
        <taxon>Bacteria</taxon>
        <taxon>Pseudomonadati</taxon>
        <taxon>Planctomycetota</taxon>
        <taxon>Planctomycetia</taxon>
        <taxon>Pirellulales</taxon>
        <taxon>Pirellulaceae</taxon>
        <taxon>Novipirellula</taxon>
    </lineage>
</organism>
<comment type="caution">
    <text evidence="2">The sequence shown here is derived from an EMBL/GenBank/DDBJ whole genome shotgun (WGS) entry which is preliminary data.</text>
</comment>
<dbReference type="OrthoDB" id="9814995at2"/>
<gene>
    <name evidence="2" type="ORF">Pla52o_39230</name>
</gene>
<keyword evidence="3" id="KW-1185">Reference proteome</keyword>
<name>A0A5C6CEL1_9BACT</name>
<dbReference type="Proteomes" id="UP000316304">
    <property type="component" value="Unassembled WGS sequence"/>
</dbReference>
<dbReference type="SMART" id="SM00974">
    <property type="entry name" value="T5orf172"/>
    <property type="match status" value="1"/>
</dbReference>